<dbReference type="PROSITE" id="PS51186">
    <property type="entry name" value="GNAT"/>
    <property type="match status" value="1"/>
</dbReference>
<comment type="caution">
    <text evidence="4">The sequence shown here is derived from an EMBL/GenBank/DDBJ whole genome shotgun (WGS) entry which is preliminary data.</text>
</comment>
<dbReference type="Pfam" id="PF00583">
    <property type="entry name" value="Acetyltransf_1"/>
    <property type="match status" value="1"/>
</dbReference>
<evidence type="ECO:0000313" key="5">
    <source>
        <dbReference type="Proteomes" id="UP000822142"/>
    </source>
</evidence>
<dbReference type="InterPro" id="IPR016181">
    <property type="entry name" value="Acyl_CoA_acyltransferase"/>
</dbReference>
<sequence length="135" mass="15718">MHDLHSQARPDIYKDVQHFYTLEQFAEDMANPEILFLAASVSGKMVGMCEIKYHTAGGGSITRKRQRAYVEAICVDEKYRNRGIGKLLLIEAEAEARRRNIFKLELTAWNFNQSVLEFYRNYGLRCQKVILEKEI</sequence>
<dbReference type="CDD" id="cd04301">
    <property type="entry name" value="NAT_SF"/>
    <property type="match status" value="1"/>
</dbReference>
<gene>
    <name evidence="4" type="ORF">G5A70_12000</name>
</gene>
<reference evidence="4 5" key="1">
    <citation type="journal article" date="2020" name="Cell Host Microbe">
        <title>Functional and Genomic Variation between Human-Derived Isolates of Lachnospiraceae Reveals Inter- and Intra-Species Diversity.</title>
        <authorList>
            <person name="Sorbara M.T."/>
            <person name="Littmann E.R."/>
            <person name="Fontana E."/>
            <person name="Moody T.U."/>
            <person name="Kohout C.E."/>
            <person name="Gjonbalaj M."/>
            <person name="Eaton V."/>
            <person name="Seok R."/>
            <person name="Leiner I.M."/>
            <person name="Pamer E.G."/>
        </authorList>
    </citation>
    <scope>NUCLEOTIDE SEQUENCE [LARGE SCALE GENOMIC DNA]</scope>
    <source>
        <strain evidence="4 5">MSK.15.26</strain>
    </source>
</reference>
<dbReference type="PANTHER" id="PTHR42919:SF8">
    <property type="entry name" value="N-ALPHA-ACETYLTRANSFERASE 50"/>
    <property type="match status" value="1"/>
</dbReference>
<evidence type="ECO:0000256" key="2">
    <source>
        <dbReference type="ARBA" id="ARBA00023315"/>
    </source>
</evidence>
<feature type="domain" description="N-acetyltransferase" evidence="3">
    <location>
        <begin position="1"/>
        <end position="135"/>
    </location>
</feature>
<proteinExistence type="predicted"/>
<evidence type="ECO:0000256" key="1">
    <source>
        <dbReference type="ARBA" id="ARBA00022679"/>
    </source>
</evidence>
<keyword evidence="2" id="KW-0012">Acyltransferase</keyword>
<dbReference type="Gene3D" id="3.40.630.30">
    <property type="match status" value="1"/>
</dbReference>
<dbReference type="PANTHER" id="PTHR42919">
    <property type="entry name" value="N-ALPHA-ACETYLTRANSFERASE"/>
    <property type="match status" value="1"/>
</dbReference>
<name>A0ABX2I8T6_BLAHA</name>
<evidence type="ECO:0000313" key="4">
    <source>
        <dbReference type="EMBL" id="NSJ86878.1"/>
    </source>
</evidence>
<dbReference type="InterPro" id="IPR000182">
    <property type="entry name" value="GNAT_dom"/>
</dbReference>
<keyword evidence="1" id="KW-0808">Transferase</keyword>
<dbReference type="EMBL" id="JAAITA010000018">
    <property type="protein sequence ID" value="NSJ86878.1"/>
    <property type="molecule type" value="Genomic_DNA"/>
</dbReference>
<protein>
    <submittedName>
        <fullName evidence="4">GNAT family N-acetyltransferase</fullName>
    </submittedName>
</protein>
<dbReference type="Proteomes" id="UP000822142">
    <property type="component" value="Unassembled WGS sequence"/>
</dbReference>
<keyword evidence="5" id="KW-1185">Reference proteome</keyword>
<dbReference type="RefSeq" id="WP_173749876.1">
    <property type="nucleotide sequence ID" value="NZ_JAAITA010000018.1"/>
</dbReference>
<dbReference type="InterPro" id="IPR051556">
    <property type="entry name" value="N-term/lysine_N-AcTrnsfr"/>
</dbReference>
<organism evidence="4 5">
    <name type="scientific">Blautia hansenii</name>
    <name type="common">Ruminococcus hansenii</name>
    <dbReference type="NCBI Taxonomy" id="1322"/>
    <lineage>
        <taxon>Bacteria</taxon>
        <taxon>Bacillati</taxon>
        <taxon>Bacillota</taxon>
        <taxon>Clostridia</taxon>
        <taxon>Lachnospirales</taxon>
        <taxon>Lachnospiraceae</taxon>
        <taxon>Blautia</taxon>
    </lineage>
</organism>
<dbReference type="SUPFAM" id="SSF55729">
    <property type="entry name" value="Acyl-CoA N-acyltransferases (Nat)"/>
    <property type="match status" value="1"/>
</dbReference>
<evidence type="ECO:0000259" key="3">
    <source>
        <dbReference type="PROSITE" id="PS51186"/>
    </source>
</evidence>
<accession>A0ABX2I8T6</accession>